<dbReference type="SUPFAM" id="SSF52151">
    <property type="entry name" value="FabD/lysophospholipase-like"/>
    <property type="match status" value="1"/>
</dbReference>
<proteinExistence type="predicted"/>
<keyword evidence="5" id="KW-1185">Reference proteome</keyword>
<feature type="active site" description="Nucleophile" evidence="2">
    <location>
        <position position="47"/>
    </location>
</feature>
<keyword evidence="2" id="KW-0378">Hydrolase</keyword>
<feature type="short sequence motif" description="GXGXXG" evidence="2">
    <location>
        <begin position="13"/>
        <end position="18"/>
    </location>
</feature>
<dbReference type="PANTHER" id="PTHR24138">
    <property type="entry name" value="INTRACELLLAR PHOSPHOLIPASE A FAMILY"/>
    <property type="match status" value="1"/>
</dbReference>
<gene>
    <name evidence="4" type="ORF">BGC07_02535</name>
</gene>
<dbReference type="PROSITE" id="PS51635">
    <property type="entry name" value="PNPLA"/>
    <property type="match status" value="1"/>
</dbReference>
<evidence type="ECO:0000259" key="3">
    <source>
        <dbReference type="PROSITE" id="PS51635"/>
    </source>
</evidence>
<dbReference type="NCBIfam" id="NF041079">
    <property type="entry name" value="CBASS_lipase"/>
    <property type="match status" value="1"/>
</dbReference>
<dbReference type="Proteomes" id="UP000094329">
    <property type="component" value="Unassembled WGS sequence"/>
</dbReference>
<feature type="domain" description="PNPLA" evidence="3">
    <location>
        <begin position="9"/>
        <end position="212"/>
    </location>
</feature>
<feature type="active site" description="Proton acceptor" evidence="2">
    <location>
        <position position="199"/>
    </location>
</feature>
<sequence length="348" mass="39135">MECLVFKILSLDGGGTRGTFIAACLAHIEEKLDHPISHYFDLIVATSTGSIIAVPLGMEVPAATIEKFYLKKVYEVFKPNPPYFSGVYKPITWTTSPFLELFTGVSTDELVQPKYSSEGLRKIIQSMLRDKTLVDSKKCRLNITAVDLKAGMPTVFKTPHLPGKWPDENRSVVDIILAATAAPTYFNPVTIEKGTAFCDGALWANNPGIVGYSEAMDISRICQHISARQFHHDTICMLSIGTGYTHYTHPPPQEGSGVKWWSQRVMEIMFNTQSQSTSLYLERMLPQENYHRLNFEIVNPDWGHVDSLGHIDEMAEIGHKIAAENFDKIKDIFFKSPSEEYHQYPPEA</sequence>
<organism evidence="4 5">
    <name type="scientific">Piscirickettsia litoralis</name>
    <dbReference type="NCBI Taxonomy" id="1891921"/>
    <lineage>
        <taxon>Bacteria</taxon>
        <taxon>Pseudomonadati</taxon>
        <taxon>Pseudomonadota</taxon>
        <taxon>Gammaproteobacteria</taxon>
        <taxon>Thiotrichales</taxon>
        <taxon>Piscirickettsiaceae</taxon>
        <taxon>Piscirickettsia</taxon>
    </lineage>
</organism>
<dbReference type="Pfam" id="PF01734">
    <property type="entry name" value="Patatin"/>
    <property type="match status" value="1"/>
</dbReference>
<name>A0ABX3A334_9GAMM</name>
<dbReference type="EMBL" id="MDTU01000001">
    <property type="protein sequence ID" value="ODN42038.1"/>
    <property type="molecule type" value="Genomic_DNA"/>
</dbReference>
<evidence type="ECO:0000313" key="4">
    <source>
        <dbReference type="EMBL" id="ODN42038.1"/>
    </source>
</evidence>
<dbReference type="InterPro" id="IPR002641">
    <property type="entry name" value="PNPLA_dom"/>
</dbReference>
<dbReference type="Gene3D" id="3.40.1090.10">
    <property type="entry name" value="Cytosolic phospholipase A2 catalytic domain"/>
    <property type="match status" value="1"/>
</dbReference>
<accession>A0ABX3A334</accession>
<dbReference type="CDD" id="cd07199">
    <property type="entry name" value="Pat17_PNPLA8_PNPLA9_like"/>
    <property type="match status" value="1"/>
</dbReference>
<dbReference type="PANTHER" id="PTHR24138:SF12">
    <property type="entry name" value="PATATIN FAMILY PROTEIN"/>
    <property type="match status" value="1"/>
</dbReference>
<comment type="caution">
    <text evidence="2">Lacks conserved residue(s) required for the propagation of feature annotation.</text>
</comment>
<dbReference type="InterPro" id="IPR047156">
    <property type="entry name" value="Teg/CotR/CapV-like"/>
</dbReference>
<protein>
    <recommendedName>
        <fullName evidence="3">PNPLA domain-containing protein</fullName>
    </recommendedName>
</protein>
<keyword evidence="1 2" id="KW-0443">Lipid metabolism</keyword>
<feature type="short sequence motif" description="DGA/G" evidence="2">
    <location>
        <begin position="199"/>
        <end position="201"/>
    </location>
</feature>
<reference evidence="4 5" key="1">
    <citation type="submission" date="2016-08" db="EMBL/GenBank/DDBJ databases">
        <title>Draft genome sequence of Candidatus Piscirickettsia litoralis, from seawater.</title>
        <authorList>
            <person name="Wan X."/>
            <person name="Lee A.J."/>
            <person name="Hou S."/>
            <person name="Donachie S.P."/>
        </authorList>
    </citation>
    <scope>NUCLEOTIDE SEQUENCE [LARGE SCALE GENOMIC DNA]</scope>
    <source>
        <strain evidence="4 5">Y2</strain>
    </source>
</reference>
<evidence type="ECO:0000313" key="5">
    <source>
        <dbReference type="Proteomes" id="UP000094329"/>
    </source>
</evidence>
<keyword evidence="2" id="KW-0442">Lipid degradation</keyword>
<evidence type="ECO:0000256" key="2">
    <source>
        <dbReference type="PROSITE-ProRule" id="PRU01161"/>
    </source>
</evidence>
<comment type="caution">
    <text evidence="4">The sequence shown here is derived from an EMBL/GenBank/DDBJ whole genome shotgun (WGS) entry which is preliminary data.</text>
</comment>
<dbReference type="InterPro" id="IPR016035">
    <property type="entry name" value="Acyl_Trfase/lysoPLipase"/>
</dbReference>
<evidence type="ECO:0000256" key="1">
    <source>
        <dbReference type="ARBA" id="ARBA00023098"/>
    </source>
</evidence>